<accession>A0A6G1H988</accession>
<evidence type="ECO:0000256" key="1">
    <source>
        <dbReference type="ARBA" id="ARBA00022443"/>
    </source>
</evidence>
<evidence type="ECO:0000256" key="2">
    <source>
        <dbReference type="PROSITE-ProRule" id="PRU00192"/>
    </source>
</evidence>
<feature type="domain" description="SH3" evidence="4">
    <location>
        <begin position="117"/>
        <end position="178"/>
    </location>
</feature>
<feature type="compositionally biased region" description="Polar residues" evidence="3">
    <location>
        <begin position="71"/>
        <end position="90"/>
    </location>
</feature>
<organism evidence="5 6">
    <name type="scientific">Aulographum hederae CBS 113979</name>
    <dbReference type="NCBI Taxonomy" id="1176131"/>
    <lineage>
        <taxon>Eukaryota</taxon>
        <taxon>Fungi</taxon>
        <taxon>Dikarya</taxon>
        <taxon>Ascomycota</taxon>
        <taxon>Pezizomycotina</taxon>
        <taxon>Dothideomycetes</taxon>
        <taxon>Pleosporomycetidae</taxon>
        <taxon>Aulographales</taxon>
        <taxon>Aulographaceae</taxon>
    </lineage>
</organism>
<evidence type="ECO:0000256" key="3">
    <source>
        <dbReference type="SAM" id="MobiDB-lite"/>
    </source>
</evidence>
<sequence>MEFNKAMTNRSLRTVKAELEFLADSGVITPNQFTTILSNLPTDSASRASTPATAMSNLSIASPPPGPPPQQANTYNEKTNTNGFANEKQNSYYDSPPTTQPPPPAYPSYPSTPLPPVPLTHASALYAYNPADAGDLALSPNDRVAVTEYMNAEWWKGKNERTGMEGIFPRSYVKVVEEKGAGMAMPPPMASTQSNYGNMPLDVSQSGGSEPGKPSKVQEGGKKFGKKLGNAAVFGAGATIGSNIVNSIF</sequence>
<dbReference type="InterPro" id="IPR036028">
    <property type="entry name" value="SH3-like_dom_sf"/>
</dbReference>
<feature type="compositionally biased region" description="Polar residues" evidence="3">
    <location>
        <begin position="41"/>
        <end position="60"/>
    </location>
</feature>
<name>A0A6G1H988_9PEZI</name>
<gene>
    <name evidence="5" type="ORF">K402DRAFT_326414</name>
</gene>
<protein>
    <submittedName>
        <fullName evidence="5">SH3-domain-containing protein</fullName>
    </submittedName>
</protein>
<feature type="region of interest" description="Disordered" evidence="3">
    <location>
        <begin position="41"/>
        <end position="114"/>
    </location>
</feature>
<evidence type="ECO:0000313" key="6">
    <source>
        <dbReference type="Proteomes" id="UP000800041"/>
    </source>
</evidence>
<reference evidence="5" key="1">
    <citation type="journal article" date="2020" name="Stud. Mycol.">
        <title>101 Dothideomycetes genomes: a test case for predicting lifestyles and emergence of pathogens.</title>
        <authorList>
            <person name="Haridas S."/>
            <person name="Albert R."/>
            <person name="Binder M."/>
            <person name="Bloem J."/>
            <person name="Labutti K."/>
            <person name="Salamov A."/>
            <person name="Andreopoulos B."/>
            <person name="Baker S."/>
            <person name="Barry K."/>
            <person name="Bills G."/>
            <person name="Bluhm B."/>
            <person name="Cannon C."/>
            <person name="Castanera R."/>
            <person name="Culley D."/>
            <person name="Daum C."/>
            <person name="Ezra D."/>
            <person name="Gonzalez J."/>
            <person name="Henrissat B."/>
            <person name="Kuo A."/>
            <person name="Liang C."/>
            <person name="Lipzen A."/>
            <person name="Lutzoni F."/>
            <person name="Magnuson J."/>
            <person name="Mondo S."/>
            <person name="Nolan M."/>
            <person name="Ohm R."/>
            <person name="Pangilinan J."/>
            <person name="Park H.-J."/>
            <person name="Ramirez L."/>
            <person name="Alfaro M."/>
            <person name="Sun H."/>
            <person name="Tritt A."/>
            <person name="Yoshinaga Y."/>
            <person name="Zwiers L.-H."/>
            <person name="Turgeon B."/>
            <person name="Goodwin S."/>
            <person name="Spatafora J."/>
            <person name="Crous P."/>
            <person name="Grigoriev I."/>
        </authorList>
    </citation>
    <scope>NUCLEOTIDE SEQUENCE</scope>
    <source>
        <strain evidence="5">CBS 113979</strain>
    </source>
</reference>
<evidence type="ECO:0000259" key="4">
    <source>
        <dbReference type="PROSITE" id="PS50002"/>
    </source>
</evidence>
<dbReference type="PANTHER" id="PTHR45929:SF7">
    <property type="entry name" value="LAS SEVENTEEN-BINDING PROTEIN 1"/>
    <property type="match status" value="1"/>
</dbReference>
<dbReference type="CDD" id="cd00174">
    <property type="entry name" value="SH3"/>
    <property type="match status" value="1"/>
</dbReference>
<keyword evidence="6" id="KW-1185">Reference proteome</keyword>
<dbReference type="EMBL" id="ML977144">
    <property type="protein sequence ID" value="KAF1989786.1"/>
    <property type="molecule type" value="Genomic_DNA"/>
</dbReference>
<dbReference type="InterPro" id="IPR001452">
    <property type="entry name" value="SH3_domain"/>
</dbReference>
<feature type="region of interest" description="Disordered" evidence="3">
    <location>
        <begin position="198"/>
        <end position="223"/>
    </location>
</feature>
<dbReference type="Pfam" id="PF00018">
    <property type="entry name" value="SH3_1"/>
    <property type="match status" value="1"/>
</dbReference>
<dbReference type="PANTHER" id="PTHR45929">
    <property type="entry name" value="JAK PATHWAY SIGNAL TRANSDUCTION ADAPTOR MOLECULE"/>
    <property type="match status" value="1"/>
</dbReference>
<feature type="compositionally biased region" description="Pro residues" evidence="3">
    <location>
        <begin position="98"/>
        <end position="114"/>
    </location>
</feature>
<dbReference type="Gene3D" id="2.30.30.40">
    <property type="entry name" value="SH3 Domains"/>
    <property type="match status" value="1"/>
</dbReference>
<dbReference type="SMART" id="SM00326">
    <property type="entry name" value="SH3"/>
    <property type="match status" value="1"/>
</dbReference>
<dbReference type="OrthoDB" id="6250593at2759"/>
<feature type="compositionally biased region" description="Polar residues" evidence="3">
    <location>
        <begin position="198"/>
        <end position="208"/>
    </location>
</feature>
<evidence type="ECO:0000313" key="5">
    <source>
        <dbReference type="EMBL" id="KAF1989786.1"/>
    </source>
</evidence>
<dbReference type="InterPro" id="IPR050670">
    <property type="entry name" value="STAM"/>
</dbReference>
<keyword evidence="1 2" id="KW-0728">SH3 domain</keyword>
<proteinExistence type="predicted"/>
<dbReference type="PROSITE" id="PS50002">
    <property type="entry name" value="SH3"/>
    <property type="match status" value="1"/>
</dbReference>
<dbReference type="SUPFAM" id="SSF50044">
    <property type="entry name" value="SH3-domain"/>
    <property type="match status" value="1"/>
</dbReference>
<dbReference type="Proteomes" id="UP000800041">
    <property type="component" value="Unassembled WGS sequence"/>
</dbReference>
<dbReference type="AlphaFoldDB" id="A0A6G1H988"/>